<name>A0A5R9FCK0_9BACL</name>
<dbReference type="RefSeq" id="WP_138123321.1">
    <property type="nucleotide sequence ID" value="NZ_SWLG01000002.1"/>
</dbReference>
<dbReference type="InterPro" id="IPR043519">
    <property type="entry name" value="NT_sf"/>
</dbReference>
<evidence type="ECO:0000313" key="3">
    <source>
        <dbReference type="Proteomes" id="UP000308230"/>
    </source>
</evidence>
<proteinExistence type="predicted"/>
<dbReference type="Proteomes" id="UP000308230">
    <property type="component" value="Unassembled WGS sequence"/>
</dbReference>
<dbReference type="Pfam" id="PF18765">
    <property type="entry name" value="Polbeta"/>
    <property type="match status" value="1"/>
</dbReference>
<accession>A0A5R9FCK0</accession>
<keyword evidence="3" id="KW-1185">Reference proteome</keyword>
<dbReference type="PANTHER" id="PTHR43852">
    <property type="entry name" value="NUCLEOTIDYLTRANSFERASE"/>
    <property type="match status" value="1"/>
</dbReference>
<dbReference type="OrthoDB" id="9816197at2"/>
<dbReference type="SUPFAM" id="SSF81301">
    <property type="entry name" value="Nucleotidyltransferase"/>
    <property type="match status" value="1"/>
</dbReference>
<feature type="domain" description="Polymerase beta nucleotidyltransferase" evidence="1">
    <location>
        <begin position="7"/>
        <end position="98"/>
    </location>
</feature>
<reference evidence="2 3" key="1">
    <citation type="submission" date="2019-04" db="EMBL/GenBank/DDBJ databases">
        <title>Bacillus caeni sp. nov., a bacterium isolated from mangrove sediment.</title>
        <authorList>
            <person name="Huang H."/>
            <person name="Mo K."/>
            <person name="Hu Y."/>
        </authorList>
    </citation>
    <scope>NUCLEOTIDE SEQUENCE [LARGE SCALE GENOMIC DNA]</scope>
    <source>
        <strain evidence="2 3">HB172195</strain>
    </source>
</reference>
<dbReference type="CDD" id="cd05403">
    <property type="entry name" value="NT_KNTase_like"/>
    <property type="match status" value="1"/>
</dbReference>
<evidence type="ECO:0000313" key="2">
    <source>
        <dbReference type="EMBL" id="TLS38603.1"/>
    </source>
</evidence>
<keyword evidence="2" id="KW-0808">Transferase</keyword>
<dbReference type="InterPro" id="IPR041633">
    <property type="entry name" value="Polbeta"/>
</dbReference>
<organism evidence="2 3">
    <name type="scientific">Exobacillus caeni</name>
    <dbReference type="NCBI Taxonomy" id="2574798"/>
    <lineage>
        <taxon>Bacteria</taxon>
        <taxon>Bacillati</taxon>
        <taxon>Bacillota</taxon>
        <taxon>Bacilli</taxon>
        <taxon>Bacillales</taxon>
        <taxon>Guptibacillaceae</taxon>
        <taxon>Exobacillus</taxon>
    </lineage>
</organism>
<comment type="caution">
    <text evidence="2">The sequence shown here is derived from an EMBL/GenBank/DDBJ whole genome shotgun (WGS) entry which is preliminary data.</text>
</comment>
<dbReference type="PANTHER" id="PTHR43852:SF2">
    <property type="entry name" value="PROTEIN ADENYLYLTRANSFERASE MNTA"/>
    <property type="match status" value="1"/>
</dbReference>
<dbReference type="InterPro" id="IPR052930">
    <property type="entry name" value="TA_antitoxin_MntA"/>
</dbReference>
<dbReference type="EMBL" id="SWLG01000002">
    <property type="protein sequence ID" value="TLS38603.1"/>
    <property type="molecule type" value="Genomic_DNA"/>
</dbReference>
<dbReference type="Gene3D" id="3.30.460.10">
    <property type="entry name" value="Beta Polymerase, domain 2"/>
    <property type="match status" value="1"/>
</dbReference>
<gene>
    <name evidence="2" type="ORF">FCL54_03635</name>
</gene>
<sequence>MNKDLEKQISQFLIQKLSPSLIYLFGSTAKGTDRPDSDIDIAFLTKKTIDDYNRFLLAQELASTLNREVDLVDIQKASTVFQMQILSLGKVLHCEDENERMEFEMKTFSMYARLNEERRSILKQIEERGSVYEE</sequence>
<protein>
    <submittedName>
        <fullName evidence="2">Nucleotidyltransferase domain-containing protein</fullName>
    </submittedName>
</protein>
<dbReference type="GO" id="GO:0016740">
    <property type="term" value="F:transferase activity"/>
    <property type="evidence" value="ECO:0007669"/>
    <property type="project" value="UniProtKB-KW"/>
</dbReference>
<dbReference type="AlphaFoldDB" id="A0A5R9FCK0"/>
<dbReference type="NCBIfam" id="NF047752">
    <property type="entry name" value="MntA_antitoxin"/>
    <property type="match status" value="1"/>
</dbReference>
<evidence type="ECO:0000259" key="1">
    <source>
        <dbReference type="Pfam" id="PF18765"/>
    </source>
</evidence>